<sequence length="115" mass="12547">MIDFPEVIRIDVAVGTPSDVHCAKASLIHIAYIPESRALRLRLTGEYINKQFVLSVLQPSCWLACGKSGRPERVKVVPGHFSTMVITGKRRRVVSLSLVSLIVGTGGSFRSSSHS</sequence>
<reference evidence="2" key="1">
    <citation type="journal article" date="2023" name="G3 (Bethesda)">
        <title>Whole genome assemblies of Zophobas morio and Tenebrio molitor.</title>
        <authorList>
            <person name="Kaur S."/>
            <person name="Stinson S.A."/>
            <person name="diCenzo G.C."/>
        </authorList>
    </citation>
    <scope>NUCLEOTIDE SEQUENCE</scope>
    <source>
        <strain evidence="2">QUZm001</strain>
    </source>
</reference>
<organism evidence="2 3">
    <name type="scientific">Zophobas morio</name>
    <dbReference type="NCBI Taxonomy" id="2755281"/>
    <lineage>
        <taxon>Eukaryota</taxon>
        <taxon>Metazoa</taxon>
        <taxon>Ecdysozoa</taxon>
        <taxon>Arthropoda</taxon>
        <taxon>Hexapoda</taxon>
        <taxon>Insecta</taxon>
        <taxon>Pterygota</taxon>
        <taxon>Neoptera</taxon>
        <taxon>Endopterygota</taxon>
        <taxon>Coleoptera</taxon>
        <taxon>Polyphaga</taxon>
        <taxon>Cucujiformia</taxon>
        <taxon>Tenebrionidae</taxon>
        <taxon>Zophobas</taxon>
    </lineage>
</organism>
<evidence type="ECO:0000313" key="3">
    <source>
        <dbReference type="Proteomes" id="UP001168821"/>
    </source>
</evidence>
<name>A0AA38INT8_9CUCU</name>
<gene>
    <name evidence="1" type="ORF">Zmor_009096</name>
    <name evidence="2" type="ORF">Zmor_009317</name>
</gene>
<evidence type="ECO:0000313" key="2">
    <source>
        <dbReference type="EMBL" id="KAJ3657521.1"/>
    </source>
</evidence>
<accession>A0AA38INT8</accession>
<proteinExistence type="predicted"/>
<evidence type="ECO:0000313" key="1">
    <source>
        <dbReference type="EMBL" id="KAJ3657280.1"/>
    </source>
</evidence>
<dbReference type="Proteomes" id="UP001168821">
    <property type="component" value="Unassembled WGS sequence"/>
</dbReference>
<keyword evidence="3" id="KW-1185">Reference proteome</keyword>
<protein>
    <submittedName>
        <fullName evidence="2">Uncharacterized protein</fullName>
    </submittedName>
</protein>
<dbReference type="EMBL" id="JALNTZ010000003">
    <property type="protein sequence ID" value="KAJ3657521.1"/>
    <property type="molecule type" value="Genomic_DNA"/>
</dbReference>
<comment type="caution">
    <text evidence="2">The sequence shown here is derived from an EMBL/GenBank/DDBJ whole genome shotgun (WGS) entry which is preliminary data.</text>
</comment>
<dbReference type="AlphaFoldDB" id="A0AA38INT8"/>
<dbReference type="EMBL" id="JALNTZ010000003">
    <property type="protein sequence ID" value="KAJ3657280.1"/>
    <property type="molecule type" value="Genomic_DNA"/>
</dbReference>